<dbReference type="Proteomes" id="UP000195514">
    <property type="component" value="Chromosome I"/>
</dbReference>
<evidence type="ECO:0000259" key="1">
    <source>
        <dbReference type="Pfam" id="PF13460"/>
    </source>
</evidence>
<reference evidence="3" key="1">
    <citation type="submission" date="2017-05" db="EMBL/GenBank/DDBJ databases">
        <authorList>
            <person name="Kirkegaard R."/>
            <person name="Mcilroy J S."/>
        </authorList>
    </citation>
    <scope>NUCLEOTIDE SEQUENCE [LARGE SCALE GENOMIC DNA]</scope>
</reference>
<dbReference type="PANTHER" id="PTHR12126:SF11">
    <property type="entry name" value="NADH DEHYDROGENASE [UBIQUINONE] 1 ALPHA SUBCOMPLEX SUBUNIT 9, MITOCHONDRIAL"/>
    <property type="match status" value="1"/>
</dbReference>
<dbReference type="Pfam" id="PF13460">
    <property type="entry name" value="NAD_binding_10"/>
    <property type="match status" value="1"/>
</dbReference>
<dbReference type="Gene3D" id="3.40.50.720">
    <property type="entry name" value="NAD(P)-binding Rossmann-like Domain"/>
    <property type="match status" value="1"/>
</dbReference>
<dbReference type="SUPFAM" id="SSF51735">
    <property type="entry name" value="NAD(P)-binding Rossmann-fold domains"/>
    <property type="match status" value="1"/>
</dbReference>
<dbReference type="OrthoDB" id="9809586at2"/>
<dbReference type="InterPro" id="IPR051207">
    <property type="entry name" value="ComplexI_NDUFA9_subunit"/>
</dbReference>
<dbReference type="EMBL" id="LT859958">
    <property type="protein sequence ID" value="SMX54453.1"/>
    <property type="molecule type" value="Genomic_DNA"/>
</dbReference>
<dbReference type="GO" id="GO:0044877">
    <property type="term" value="F:protein-containing complex binding"/>
    <property type="evidence" value="ECO:0007669"/>
    <property type="project" value="TreeGrafter"/>
</dbReference>
<name>A0A1Y6K460_9CHLR</name>
<feature type="domain" description="NAD(P)-binding" evidence="1">
    <location>
        <begin position="6"/>
        <end position="146"/>
    </location>
</feature>
<evidence type="ECO:0000313" key="3">
    <source>
        <dbReference type="Proteomes" id="UP000195514"/>
    </source>
</evidence>
<proteinExistence type="predicted"/>
<protein>
    <submittedName>
        <fullName evidence="2">NAD-dependent epimerase/dehydratase</fullName>
    </submittedName>
</protein>
<keyword evidence="3" id="KW-1185">Reference proteome</keyword>
<sequence>MIMVTGGTGFIGNVLIRQLSNLGYPIKLLIRPSKASPNFPIGVPLEVAISSFSDAKGLRAAMKGVDIVYHLASAESLGRKAELTPVDVQGTEMLVQAAAQAKIDRFIYLSHLGADSSSAYPALKAKGRAENAIRNANFPYTIFRSAIAYGERDHFSNGLAFLLKISPFFVPLPDNGSMLLQPIWVDDLVNALIWTIDMPQLANEIIEIGGPEYLTFKEICLIISEKIGVKRQFFNVPPVYLNWLTEILEIITPNFPTSVFWMDYLASNRTTALDALPRMFSLNPARMNQRLDYLEGKNFRKNWWKFILRRKRTIPRWD</sequence>
<evidence type="ECO:0000313" key="2">
    <source>
        <dbReference type="EMBL" id="SMX54453.1"/>
    </source>
</evidence>
<organism evidence="2 3">
    <name type="scientific">Candidatus Brevifilum fermentans</name>
    <dbReference type="NCBI Taxonomy" id="1986204"/>
    <lineage>
        <taxon>Bacteria</taxon>
        <taxon>Bacillati</taxon>
        <taxon>Chloroflexota</taxon>
        <taxon>Anaerolineae</taxon>
        <taxon>Anaerolineales</taxon>
        <taxon>Anaerolineaceae</taxon>
        <taxon>Candidatus Brevifilum</taxon>
    </lineage>
</organism>
<dbReference type="InterPro" id="IPR036291">
    <property type="entry name" value="NAD(P)-bd_dom_sf"/>
</dbReference>
<gene>
    <name evidence="2" type="ORF">CFX1CAM_1388</name>
</gene>
<dbReference type="InterPro" id="IPR016040">
    <property type="entry name" value="NAD(P)-bd_dom"/>
</dbReference>
<dbReference type="PANTHER" id="PTHR12126">
    <property type="entry name" value="NADH-UBIQUINONE OXIDOREDUCTASE 39 KDA SUBUNIT-RELATED"/>
    <property type="match status" value="1"/>
</dbReference>
<dbReference type="AlphaFoldDB" id="A0A1Y6K460"/>
<accession>A0A1Y6K460</accession>
<dbReference type="KEGG" id="abat:CFX1CAM_1388"/>